<comment type="caution">
    <text evidence="2">The sequence shown here is derived from an EMBL/GenBank/DDBJ whole genome shotgun (WGS) entry which is preliminary data.</text>
</comment>
<proteinExistence type="predicted"/>
<name>A0ABQ6IDU9_9MICO</name>
<feature type="region of interest" description="Disordered" evidence="1">
    <location>
        <begin position="84"/>
        <end position="108"/>
    </location>
</feature>
<dbReference type="EMBL" id="BSUN01000001">
    <property type="protein sequence ID" value="GMA35342.1"/>
    <property type="molecule type" value="Genomic_DNA"/>
</dbReference>
<evidence type="ECO:0000313" key="2">
    <source>
        <dbReference type="EMBL" id="GMA35342.1"/>
    </source>
</evidence>
<protein>
    <submittedName>
        <fullName evidence="2">Uncharacterized protein</fullName>
    </submittedName>
</protein>
<keyword evidence="3" id="KW-1185">Reference proteome</keyword>
<dbReference type="Proteomes" id="UP001157125">
    <property type="component" value="Unassembled WGS sequence"/>
</dbReference>
<gene>
    <name evidence="2" type="ORF">GCM10025876_15460</name>
</gene>
<evidence type="ECO:0000313" key="3">
    <source>
        <dbReference type="Proteomes" id="UP001157125"/>
    </source>
</evidence>
<reference evidence="3" key="1">
    <citation type="journal article" date="2019" name="Int. J. Syst. Evol. Microbiol.">
        <title>The Global Catalogue of Microorganisms (GCM) 10K type strain sequencing project: providing services to taxonomists for standard genome sequencing and annotation.</title>
        <authorList>
            <consortium name="The Broad Institute Genomics Platform"/>
            <consortium name="The Broad Institute Genome Sequencing Center for Infectious Disease"/>
            <person name="Wu L."/>
            <person name="Ma J."/>
        </authorList>
    </citation>
    <scope>NUCLEOTIDE SEQUENCE [LARGE SCALE GENOMIC DNA]</scope>
    <source>
        <strain evidence="3">NBRC 112299</strain>
    </source>
</reference>
<organism evidence="2 3">
    <name type="scientific">Demequina litorisediminis</name>
    <dbReference type="NCBI Taxonomy" id="1849022"/>
    <lineage>
        <taxon>Bacteria</taxon>
        <taxon>Bacillati</taxon>
        <taxon>Actinomycetota</taxon>
        <taxon>Actinomycetes</taxon>
        <taxon>Micrococcales</taxon>
        <taxon>Demequinaceae</taxon>
        <taxon>Demequina</taxon>
    </lineage>
</organism>
<accession>A0ABQ6IDU9</accession>
<evidence type="ECO:0000256" key="1">
    <source>
        <dbReference type="SAM" id="MobiDB-lite"/>
    </source>
</evidence>
<sequence length="108" mass="11428">MPAARANTSRAPTWYATSAARLVGRDVHGAAAEAGKVAVGHLSADHHTTFGGKIAHATHGRRVTRVKAAGHVGARDHVEQTGIVRRSQRPKPSPRSAFRSICHPMAPT</sequence>